<evidence type="ECO:0000313" key="2">
    <source>
        <dbReference type="Proteomes" id="UP000294543"/>
    </source>
</evidence>
<organism evidence="1 2">
    <name type="scientific">Nonomuraea diastatica</name>
    <dbReference type="NCBI Taxonomy" id="1848329"/>
    <lineage>
        <taxon>Bacteria</taxon>
        <taxon>Bacillati</taxon>
        <taxon>Actinomycetota</taxon>
        <taxon>Actinomycetes</taxon>
        <taxon>Streptosporangiales</taxon>
        <taxon>Streptosporangiaceae</taxon>
        <taxon>Nonomuraea</taxon>
    </lineage>
</organism>
<protein>
    <recommendedName>
        <fullName evidence="3">Cupin domain-containing protein</fullName>
    </recommendedName>
</protein>
<dbReference type="AlphaFoldDB" id="A0A4R4WD59"/>
<dbReference type="Gene3D" id="2.60.120.10">
    <property type="entry name" value="Jelly Rolls"/>
    <property type="match status" value="1"/>
</dbReference>
<dbReference type="InterPro" id="IPR014710">
    <property type="entry name" value="RmlC-like_jellyroll"/>
</dbReference>
<dbReference type="InterPro" id="IPR011051">
    <property type="entry name" value="RmlC_Cupin_sf"/>
</dbReference>
<evidence type="ECO:0008006" key="3">
    <source>
        <dbReference type="Google" id="ProtNLM"/>
    </source>
</evidence>
<dbReference type="OrthoDB" id="4205621at2"/>
<dbReference type="EMBL" id="SMKP01000098">
    <property type="protein sequence ID" value="TDD16829.1"/>
    <property type="molecule type" value="Genomic_DNA"/>
</dbReference>
<evidence type="ECO:0000313" key="1">
    <source>
        <dbReference type="EMBL" id="TDD16829.1"/>
    </source>
</evidence>
<gene>
    <name evidence="1" type="ORF">E1294_30115</name>
</gene>
<comment type="caution">
    <text evidence="1">The sequence shown here is derived from an EMBL/GenBank/DDBJ whole genome shotgun (WGS) entry which is preliminary data.</text>
</comment>
<name>A0A4R4WD59_9ACTN</name>
<dbReference type="RefSeq" id="WP_132513967.1">
    <property type="nucleotide sequence ID" value="NZ_SMKP01000098.1"/>
</dbReference>
<dbReference type="SUPFAM" id="SSF51182">
    <property type="entry name" value="RmlC-like cupins"/>
    <property type="match status" value="1"/>
</dbReference>
<keyword evidence="2" id="KW-1185">Reference proteome</keyword>
<accession>A0A4R4WD59</accession>
<proteinExistence type="predicted"/>
<dbReference type="Proteomes" id="UP000294543">
    <property type="component" value="Unassembled WGS sequence"/>
</dbReference>
<sequence length="120" mass="12441">MNDGDGGSRLTTVALEQHETDLGPGVAPMLSTTPSEVVSIQFIDLLAGITIPAHPAPARQFVVVLRGTIEAEDTAGETRRLGPGDVAFAADIKGGHITRIVQHPARLMFVVLPDGAPGPA</sequence>
<reference evidence="1 2" key="1">
    <citation type="submission" date="2019-03" db="EMBL/GenBank/DDBJ databases">
        <title>Draft genome sequences of novel Actinobacteria.</title>
        <authorList>
            <person name="Sahin N."/>
            <person name="Ay H."/>
            <person name="Saygin H."/>
        </authorList>
    </citation>
    <scope>NUCLEOTIDE SEQUENCE [LARGE SCALE GENOMIC DNA]</scope>
    <source>
        <strain evidence="1 2">KC712</strain>
    </source>
</reference>